<evidence type="ECO:0000313" key="2">
    <source>
        <dbReference type="EMBL" id="EPR79511.1"/>
    </source>
</evidence>
<name>S7W9F9_SPRLO</name>
<dbReference type="Proteomes" id="UP000014978">
    <property type="component" value="Unassembled WGS sequence"/>
</dbReference>
<accession>S7W9F9</accession>
<comment type="caution">
    <text evidence="2">The sequence shown here is derived from an EMBL/GenBank/DDBJ whole genome shotgun (WGS) entry which is preliminary data.</text>
</comment>
<dbReference type="VEuPathDB" id="MicrosporidiaDB:SLOPH_767"/>
<gene>
    <name evidence="2" type="ORF">SLOPH_767</name>
</gene>
<evidence type="ECO:0000313" key="3">
    <source>
        <dbReference type="Proteomes" id="UP000014978"/>
    </source>
</evidence>
<dbReference type="InParanoid" id="S7W9F9"/>
<protein>
    <submittedName>
        <fullName evidence="2">Uncharacterized protein</fullName>
    </submittedName>
</protein>
<reference evidence="3" key="1">
    <citation type="journal article" date="2013" name="PLoS Genet.">
        <title>The genome of Spraguea lophii and the basis of host-microsporidian interactions.</title>
        <authorList>
            <person name="Campbell S.E."/>
            <person name="Williams T.A."/>
            <person name="Yousuf A."/>
            <person name="Soanes D.M."/>
            <person name="Paszkiewicz K.H."/>
            <person name="Williams B.A.P."/>
        </authorList>
    </citation>
    <scope>NUCLEOTIDE SEQUENCE [LARGE SCALE GENOMIC DNA]</scope>
    <source>
        <strain evidence="3">42_110</strain>
    </source>
</reference>
<keyword evidence="3" id="KW-1185">Reference proteome</keyword>
<dbReference type="HOGENOM" id="CLU_1042717_0_0_1"/>
<sequence length="267" mass="31760">MIIFFTAIMCRDFLIRLKDRGLYVTSNAYGEPAKFTRESYLADVFQMELSLKTNEFLIHSKTQHSYLEIGTIYKQLIYYNGENNTPNQKFSLHLLDDGSVSIKNGNLCWMYYRYTDTITLENCDFNNMETKFEILFTDDVDKDEEIQILKDKIAQLEKINTEIYKDDPVQIAEIMGLKDMLDKNLQEDILKISSDIRKEKNEKEKKAILEALNKRNIGTNNLLSKNRILSNDYIRNRLRNGMKLNHRHRHKHRHRRGHKHRHLHSIF</sequence>
<proteinExistence type="predicted"/>
<organism evidence="2 3">
    <name type="scientific">Spraguea lophii (strain 42_110)</name>
    <name type="common">Microsporidian parasite</name>
    <dbReference type="NCBI Taxonomy" id="1358809"/>
    <lineage>
        <taxon>Eukaryota</taxon>
        <taxon>Fungi</taxon>
        <taxon>Fungi incertae sedis</taxon>
        <taxon>Microsporidia</taxon>
        <taxon>Spragueidae</taxon>
        <taxon>Spraguea</taxon>
    </lineage>
</organism>
<evidence type="ECO:0000256" key="1">
    <source>
        <dbReference type="SAM" id="MobiDB-lite"/>
    </source>
</evidence>
<dbReference type="AlphaFoldDB" id="S7W9F9"/>
<dbReference type="EMBL" id="ATCN01000216">
    <property type="protein sequence ID" value="EPR79511.1"/>
    <property type="molecule type" value="Genomic_DNA"/>
</dbReference>
<feature type="region of interest" description="Disordered" evidence="1">
    <location>
        <begin position="246"/>
        <end position="267"/>
    </location>
</feature>